<reference evidence="12" key="1">
    <citation type="submission" date="2016-01" db="EMBL/GenBank/DDBJ databases">
        <title>Draft genome of Chromobacterium sp. F49.</title>
        <authorList>
            <person name="Hong K.W."/>
        </authorList>
    </citation>
    <scope>NUCLEOTIDE SEQUENCE [LARGE SCALE GENOMIC DNA]</scope>
    <source>
        <strain evidence="12">CN10</strain>
    </source>
</reference>
<comment type="similarity">
    <text evidence="3 10">Belongs to the class II aldolase/RraA-like family.</text>
</comment>
<feature type="binding site" evidence="9">
    <location>
        <position position="97"/>
    </location>
    <ligand>
        <name>substrate</name>
    </ligand>
</feature>
<dbReference type="SUPFAM" id="SSF89562">
    <property type="entry name" value="RraA-like"/>
    <property type="match status" value="1"/>
</dbReference>
<evidence type="ECO:0000256" key="5">
    <source>
        <dbReference type="ARBA" id="ARBA00022723"/>
    </source>
</evidence>
<dbReference type="InterPro" id="IPR010203">
    <property type="entry name" value="RraA"/>
</dbReference>
<evidence type="ECO:0000256" key="9">
    <source>
        <dbReference type="PIRSR" id="PIRSR605493-1"/>
    </source>
</evidence>
<comment type="cofactor">
    <cofactor evidence="2 10">
        <name>a divalent metal cation</name>
        <dbReference type="ChEBI" id="CHEBI:60240"/>
    </cofactor>
</comment>
<sequence length="159" mass="17081">MDFLTTDLVDAHEETVRVLDPMLRHFGGATRFCGPIATVKLFEDNSLVRAALSEPGAGRVLVVDGGGSLRCALLGDMLGELAVQNGWAGVLVYGCVRDSVALARLPLGVCALATHPKKSQKRGEGRRDVPVRFGGVDFVPGHWLYADEDGVLLADRPLW</sequence>
<dbReference type="GO" id="GO:0051252">
    <property type="term" value="P:regulation of RNA metabolic process"/>
    <property type="evidence" value="ECO:0007669"/>
    <property type="project" value="InterPro"/>
</dbReference>
<comment type="caution">
    <text evidence="11">The sequence shown here is derived from an EMBL/GenBank/DDBJ whole genome shotgun (WGS) entry which is preliminary data.</text>
</comment>
<name>A0A165EMB2_9NEIS</name>
<evidence type="ECO:0000256" key="4">
    <source>
        <dbReference type="ARBA" id="ARBA00011233"/>
    </source>
</evidence>
<evidence type="ECO:0000256" key="8">
    <source>
        <dbReference type="ARBA" id="ARBA00047973"/>
    </source>
</evidence>
<accession>A0A165EMB2</accession>
<feature type="binding site" evidence="9">
    <location>
        <position position="98"/>
    </location>
    <ligand>
        <name>Mg(2+)</name>
        <dbReference type="ChEBI" id="CHEBI:18420"/>
    </ligand>
</feature>
<dbReference type="OrthoDB" id="943692at2"/>
<dbReference type="Gene3D" id="3.50.30.40">
    <property type="entry name" value="Ribonuclease E inhibitor RraA/RraA-like"/>
    <property type="match status" value="1"/>
</dbReference>
<evidence type="ECO:0000256" key="10">
    <source>
        <dbReference type="RuleBase" id="RU004338"/>
    </source>
</evidence>
<dbReference type="Pfam" id="PF03737">
    <property type="entry name" value="RraA-like"/>
    <property type="match status" value="1"/>
</dbReference>
<keyword evidence="6 10" id="KW-0456">Lyase</keyword>
<comment type="catalytic activity">
    <reaction evidence="8 10">
        <text>oxaloacetate + H(+) = pyruvate + CO2</text>
        <dbReference type="Rhea" id="RHEA:15641"/>
        <dbReference type="ChEBI" id="CHEBI:15361"/>
        <dbReference type="ChEBI" id="CHEBI:15378"/>
        <dbReference type="ChEBI" id="CHEBI:16452"/>
        <dbReference type="ChEBI" id="CHEBI:16526"/>
        <dbReference type="EC" id="4.1.1.112"/>
    </reaction>
</comment>
<dbReference type="GO" id="GO:0008948">
    <property type="term" value="F:oxaloacetate decarboxylase activity"/>
    <property type="evidence" value="ECO:0007669"/>
    <property type="project" value="UniProtKB-EC"/>
</dbReference>
<gene>
    <name evidence="11" type="ORF">AVW16_02600</name>
</gene>
<evidence type="ECO:0000256" key="2">
    <source>
        <dbReference type="ARBA" id="ARBA00001968"/>
    </source>
</evidence>
<comment type="subunit">
    <text evidence="4 10">Homotrimer.</text>
</comment>
<proteinExistence type="inferred from homology"/>
<dbReference type="NCBIfam" id="NF006875">
    <property type="entry name" value="PRK09372.1"/>
    <property type="match status" value="1"/>
</dbReference>
<dbReference type="InterPro" id="IPR036704">
    <property type="entry name" value="RraA/RraA-like_sf"/>
</dbReference>
<evidence type="ECO:0000256" key="1">
    <source>
        <dbReference type="ARBA" id="ARBA00001342"/>
    </source>
</evidence>
<comment type="function">
    <text evidence="7 10">Catalyzes the aldol cleavage of 4-hydroxy-4-methyl-2-oxoglutarate (HMG) into 2 molecules of pyruvate. Also contains a secondary oxaloacetate (OAA) decarboxylase activity due to the common pyruvate enolate transition state formed following C-C bond cleavage in the retro-aldol and decarboxylation reactions.</text>
</comment>
<dbReference type="Proteomes" id="UP000076625">
    <property type="component" value="Unassembled WGS sequence"/>
</dbReference>
<dbReference type="CDD" id="cd16841">
    <property type="entry name" value="RraA_family"/>
    <property type="match status" value="1"/>
</dbReference>
<dbReference type="AlphaFoldDB" id="A0A165EMB2"/>
<organism evidence="11 12">
    <name type="scientific">Crenobacter luteus</name>
    <dbReference type="NCBI Taxonomy" id="1452487"/>
    <lineage>
        <taxon>Bacteria</taxon>
        <taxon>Pseudomonadati</taxon>
        <taxon>Pseudomonadota</taxon>
        <taxon>Betaproteobacteria</taxon>
        <taxon>Neisseriales</taxon>
        <taxon>Neisseriaceae</taxon>
        <taxon>Crenobacter</taxon>
    </lineage>
</organism>
<protein>
    <recommendedName>
        <fullName evidence="10">4-hydroxy-4-methyl-2-oxoglutarate aldolase</fullName>
        <shortName evidence="10">HMG aldolase</shortName>
        <ecNumber evidence="10">4.1.1.112</ecNumber>
        <ecNumber evidence="10">4.1.3.17</ecNumber>
    </recommendedName>
    <alternativeName>
        <fullName evidence="10">Oxaloacetate decarboxylase</fullName>
    </alternativeName>
</protein>
<dbReference type="NCBIfam" id="TIGR01935">
    <property type="entry name" value="NOT-MenG"/>
    <property type="match status" value="1"/>
</dbReference>
<dbReference type="EMBL" id="LQQU01000058">
    <property type="protein sequence ID" value="KZE25933.1"/>
    <property type="molecule type" value="Genomic_DNA"/>
</dbReference>
<dbReference type="PANTHER" id="PTHR33254:SF4">
    <property type="entry name" value="4-HYDROXY-4-METHYL-2-OXOGLUTARATE ALDOLASE 3-RELATED"/>
    <property type="match status" value="1"/>
</dbReference>
<dbReference type="EC" id="4.1.3.17" evidence="10"/>
<dbReference type="PANTHER" id="PTHR33254">
    <property type="entry name" value="4-HYDROXY-4-METHYL-2-OXOGLUTARATE ALDOLASE 3-RELATED"/>
    <property type="match status" value="1"/>
</dbReference>
<evidence type="ECO:0000256" key="3">
    <source>
        <dbReference type="ARBA" id="ARBA00008621"/>
    </source>
</evidence>
<dbReference type="EC" id="4.1.1.112" evidence="10"/>
<evidence type="ECO:0000256" key="7">
    <source>
        <dbReference type="ARBA" id="ARBA00025046"/>
    </source>
</evidence>
<keyword evidence="12" id="KW-1185">Reference proteome</keyword>
<comment type="catalytic activity">
    <reaction evidence="1 10">
        <text>4-hydroxy-4-methyl-2-oxoglutarate = 2 pyruvate</text>
        <dbReference type="Rhea" id="RHEA:22748"/>
        <dbReference type="ChEBI" id="CHEBI:15361"/>
        <dbReference type="ChEBI" id="CHEBI:58276"/>
        <dbReference type="EC" id="4.1.3.17"/>
    </reaction>
</comment>
<keyword evidence="5 9" id="KW-0479">Metal-binding</keyword>
<dbReference type="STRING" id="1452487.AVW16_02600"/>
<dbReference type="InterPro" id="IPR005493">
    <property type="entry name" value="RraA/RraA-like"/>
</dbReference>
<evidence type="ECO:0000256" key="6">
    <source>
        <dbReference type="ARBA" id="ARBA00023239"/>
    </source>
</evidence>
<dbReference type="RefSeq" id="WP_066614391.1">
    <property type="nucleotide sequence ID" value="NZ_LQQU01000058.1"/>
</dbReference>
<dbReference type="GO" id="GO:0047443">
    <property type="term" value="F:4-hydroxy-4-methyl-2-oxoglutarate aldolase activity"/>
    <property type="evidence" value="ECO:0007669"/>
    <property type="project" value="UniProtKB-EC"/>
</dbReference>
<evidence type="ECO:0000313" key="12">
    <source>
        <dbReference type="Proteomes" id="UP000076625"/>
    </source>
</evidence>
<feature type="binding site" evidence="9">
    <location>
        <begin position="75"/>
        <end position="78"/>
    </location>
    <ligand>
        <name>substrate</name>
    </ligand>
</feature>
<keyword evidence="9" id="KW-0460">Magnesium</keyword>
<dbReference type="GO" id="GO:0008428">
    <property type="term" value="F:ribonuclease inhibitor activity"/>
    <property type="evidence" value="ECO:0007669"/>
    <property type="project" value="InterPro"/>
</dbReference>
<evidence type="ECO:0000313" key="11">
    <source>
        <dbReference type="EMBL" id="KZE25933.1"/>
    </source>
</evidence>
<dbReference type="GO" id="GO:0046872">
    <property type="term" value="F:metal ion binding"/>
    <property type="evidence" value="ECO:0007669"/>
    <property type="project" value="UniProtKB-KW"/>
</dbReference>
<comment type="cofactor">
    <cofactor evidence="9">
        <name>Mg(2+)</name>
        <dbReference type="ChEBI" id="CHEBI:18420"/>
    </cofactor>
</comment>